<keyword evidence="2" id="KW-0732">Signal</keyword>
<proteinExistence type="predicted"/>
<dbReference type="InterPro" id="IPR001478">
    <property type="entry name" value="PDZ"/>
</dbReference>
<comment type="caution">
    <text evidence="4">The sequence shown here is derived from an EMBL/GenBank/DDBJ whole genome shotgun (WGS) entry which is preliminary data.</text>
</comment>
<dbReference type="SUPFAM" id="SSF52096">
    <property type="entry name" value="ClpP/crotonase"/>
    <property type="match status" value="1"/>
</dbReference>
<organism evidence="4 5">
    <name type="scientific">Tannerella sp. oral taxon BU063 isolate Cell 1/3</name>
    <dbReference type="NCBI Taxonomy" id="1411022"/>
    <lineage>
        <taxon>Bacteria</taxon>
        <taxon>Pseudomonadati</taxon>
        <taxon>Bacteroidota</taxon>
        <taxon>Bacteroidia</taxon>
        <taxon>Bacteroidales</taxon>
        <taxon>Tannerellaceae</taxon>
        <taxon>Tannerella</taxon>
    </lineage>
</organism>
<feature type="chain" id="PRO_5004812859" description="PDZ domain-containing protein" evidence="2">
    <location>
        <begin position="25"/>
        <end position="481"/>
    </location>
</feature>
<dbReference type="Proteomes" id="UP000034982">
    <property type="component" value="Unassembled WGS sequence"/>
</dbReference>
<dbReference type="Gene3D" id="2.30.42.10">
    <property type="match status" value="1"/>
</dbReference>
<dbReference type="GO" id="GO:0004175">
    <property type="term" value="F:endopeptidase activity"/>
    <property type="evidence" value="ECO:0007669"/>
    <property type="project" value="TreeGrafter"/>
</dbReference>
<protein>
    <recommendedName>
        <fullName evidence="3">PDZ domain-containing protein</fullName>
    </recommendedName>
</protein>
<dbReference type="GO" id="GO:0006508">
    <property type="term" value="P:proteolysis"/>
    <property type="evidence" value="ECO:0007669"/>
    <property type="project" value="InterPro"/>
</dbReference>
<dbReference type="PROSITE" id="PS50106">
    <property type="entry name" value="PDZ"/>
    <property type="match status" value="1"/>
</dbReference>
<dbReference type="PATRIC" id="fig|1411022.3.peg.1267"/>
<dbReference type="Pfam" id="PF17820">
    <property type="entry name" value="PDZ_6"/>
    <property type="match status" value="1"/>
</dbReference>
<feature type="region of interest" description="Disordered" evidence="1">
    <location>
        <begin position="452"/>
        <end position="473"/>
    </location>
</feature>
<evidence type="ECO:0000256" key="2">
    <source>
        <dbReference type="SAM" id="SignalP"/>
    </source>
</evidence>
<dbReference type="CDD" id="cd07561">
    <property type="entry name" value="Peptidase_S41_CPP_like"/>
    <property type="match status" value="1"/>
</dbReference>
<dbReference type="AlphaFoldDB" id="W2CK24"/>
<dbReference type="PROSITE" id="PS51257">
    <property type="entry name" value="PROKAR_LIPOPROTEIN"/>
    <property type="match status" value="1"/>
</dbReference>
<gene>
    <name evidence="4" type="ORF">T230_10800</name>
</gene>
<dbReference type="Gene3D" id="3.30.750.170">
    <property type="match status" value="1"/>
</dbReference>
<name>W2CK24_9BACT</name>
<dbReference type="InterPro" id="IPR005151">
    <property type="entry name" value="Tail-specific_protease"/>
</dbReference>
<sequence length="481" mass="54944">MKKTMNARLAICGLCLLGFLTACDEEWIKPTPKPDPENKVTLKVNEFIYEGLRSEYLWENTINWNAIDFKKEKDPHAFFKRLIYKDDRWTNLTDNAEAWNQGFAGISTTYGFDLRFSYIGQTEELVAIVRYVYPGTPADRAGIRRGDLLLKLNGGPITVKNYADFYDKPTIVVNKGILKDKTLTAEPVGVAMTAVEMYQDPILKDTVINKDGHRVGYLCYSDYTERSTAELIKVFTRFKTAGVTDVVLDLRYNGGGYVSTARALCSILAPEAAMKKKERFLFKLWNENYMNHWKSEGRNDELYETFVDTLGINMNLNRLYILTGKGTASASELTLTGLTPYMDVVQIGDTTHGKFCGGIVLMPKHLWWDRAASYYQEIKNWGMYVMIYKFSNKRNDEFPRGFAPKYVVKEYLLELYPFGDERDPLLGKALELITGKQVAKARSRRIQPTLRELPIDNPNRPLNGKAIDTPPAGQRLFMSNK</sequence>
<evidence type="ECO:0000313" key="4">
    <source>
        <dbReference type="EMBL" id="ETK06802.1"/>
    </source>
</evidence>
<dbReference type="Pfam" id="PF03572">
    <property type="entry name" value="Peptidase_S41"/>
    <property type="match status" value="1"/>
</dbReference>
<dbReference type="PANTHER" id="PTHR32060">
    <property type="entry name" value="TAIL-SPECIFIC PROTEASE"/>
    <property type="match status" value="1"/>
</dbReference>
<reference evidence="4 5" key="1">
    <citation type="submission" date="2013-11" db="EMBL/GenBank/DDBJ databases">
        <title>Single cell genomics of uncultured Tannerella BU063 (oral taxon 286).</title>
        <authorList>
            <person name="Beall C.J."/>
            <person name="Campbell A.G."/>
            <person name="Griffen A.L."/>
            <person name="Podar M."/>
            <person name="Leys E.J."/>
        </authorList>
    </citation>
    <scope>NUCLEOTIDE SEQUENCE [LARGE SCALE GENOMIC DNA]</scope>
    <source>
        <strain evidence="4">Cell 1/3</strain>
    </source>
</reference>
<accession>W2CK24</accession>
<feature type="signal peptide" evidence="2">
    <location>
        <begin position="1"/>
        <end position="24"/>
    </location>
</feature>
<feature type="domain" description="PDZ" evidence="3">
    <location>
        <begin position="110"/>
        <end position="161"/>
    </location>
</feature>
<dbReference type="SUPFAM" id="SSF50156">
    <property type="entry name" value="PDZ domain-like"/>
    <property type="match status" value="1"/>
</dbReference>
<evidence type="ECO:0000259" key="3">
    <source>
        <dbReference type="PROSITE" id="PS50106"/>
    </source>
</evidence>
<dbReference type="GO" id="GO:0030288">
    <property type="term" value="C:outer membrane-bounded periplasmic space"/>
    <property type="evidence" value="ECO:0007669"/>
    <property type="project" value="TreeGrafter"/>
</dbReference>
<dbReference type="GO" id="GO:0008236">
    <property type="term" value="F:serine-type peptidase activity"/>
    <property type="evidence" value="ECO:0007669"/>
    <property type="project" value="InterPro"/>
</dbReference>
<dbReference type="InterPro" id="IPR036034">
    <property type="entry name" value="PDZ_sf"/>
</dbReference>
<dbReference type="InterPro" id="IPR029045">
    <property type="entry name" value="ClpP/crotonase-like_dom_sf"/>
</dbReference>
<dbReference type="Pfam" id="PF18294">
    <property type="entry name" value="Pept_S41_N"/>
    <property type="match status" value="1"/>
</dbReference>
<evidence type="ECO:0000256" key="1">
    <source>
        <dbReference type="SAM" id="MobiDB-lite"/>
    </source>
</evidence>
<dbReference type="Gene3D" id="3.90.226.10">
    <property type="entry name" value="2-enoyl-CoA Hydratase, Chain A, domain 1"/>
    <property type="match status" value="1"/>
</dbReference>
<dbReference type="PANTHER" id="PTHR32060:SF30">
    <property type="entry name" value="CARBOXY-TERMINAL PROCESSING PROTEASE CTPA"/>
    <property type="match status" value="1"/>
</dbReference>
<dbReference type="InterPro" id="IPR041489">
    <property type="entry name" value="PDZ_6"/>
</dbReference>
<dbReference type="InterPro" id="IPR041613">
    <property type="entry name" value="Pept_S41_N"/>
</dbReference>
<dbReference type="EMBL" id="AYYE01001136">
    <property type="protein sequence ID" value="ETK06802.1"/>
    <property type="molecule type" value="Genomic_DNA"/>
</dbReference>
<dbReference type="GO" id="GO:0007165">
    <property type="term" value="P:signal transduction"/>
    <property type="evidence" value="ECO:0007669"/>
    <property type="project" value="TreeGrafter"/>
</dbReference>
<dbReference type="MEROPS" id="S41.012"/>
<evidence type="ECO:0000313" key="5">
    <source>
        <dbReference type="Proteomes" id="UP000034982"/>
    </source>
</evidence>